<feature type="domain" description="IclR-ED" evidence="5">
    <location>
        <begin position="70"/>
        <end position="250"/>
    </location>
</feature>
<keyword evidence="1" id="KW-0805">Transcription regulation</keyword>
<evidence type="ECO:0000256" key="1">
    <source>
        <dbReference type="ARBA" id="ARBA00023015"/>
    </source>
</evidence>
<name>A0ABY5JQ78_9BACI</name>
<evidence type="ECO:0000313" key="6">
    <source>
        <dbReference type="EMBL" id="UUI02465.1"/>
    </source>
</evidence>
<dbReference type="PANTHER" id="PTHR30136:SF24">
    <property type="entry name" value="HTH-TYPE TRANSCRIPTIONAL REPRESSOR ALLR"/>
    <property type="match status" value="1"/>
</dbReference>
<dbReference type="EMBL" id="CP101914">
    <property type="protein sequence ID" value="UUI02465.1"/>
    <property type="molecule type" value="Genomic_DNA"/>
</dbReference>
<protein>
    <submittedName>
        <fullName evidence="6">IclR family transcriptional regulator</fullName>
    </submittedName>
</protein>
<dbReference type="InterPro" id="IPR005471">
    <property type="entry name" value="Tscrpt_reg_IclR_N"/>
</dbReference>
<accession>A0ABY5JQ78</accession>
<evidence type="ECO:0000259" key="4">
    <source>
        <dbReference type="PROSITE" id="PS51077"/>
    </source>
</evidence>
<dbReference type="PROSITE" id="PS51077">
    <property type="entry name" value="HTH_ICLR"/>
    <property type="match status" value="1"/>
</dbReference>
<keyword evidence="2" id="KW-0238">DNA-binding</keyword>
<dbReference type="Gene3D" id="1.10.10.10">
    <property type="entry name" value="Winged helix-like DNA-binding domain superfamily/Winged helix DNA-binding domain"/>
    <property type="match status" value="1"/>
</dbReference>
<proteinExistence type="predicted"/>
<dbReference type="Gene3D" id="3.30.450.40">
    <property type="match status" value="1"/>
</dbReference>
<dbReference type="Pfam" id="PF01614">
    <property type="entry name" value="IclR_C"/>
    <property type="match status" value="1"/>
</dbReference>
<keyword evidence="3" id="KW-0804">Transcription</keyword>
<dbReference type="Pfam" id="PF09339">
    <property type="entry name" value="HTH_IclR"/>
    <property type="match status" value="1"/>
</dbReference>
<dbReference type="InterPro" id="IPR036390">
    <property type="entry name" value="WH_DNA-bd_sf"/>
</dbReference>
<feature type="domain" description="HTH iclR-type" evidence="4">
    <location>
        <begin position="7"/>
        <end position="69"/>
    </location>
</feature>
<dbReference type="PROSITE" id="PS51078">
    <property type="entry name" value="ICLR_ED"/>
    <property type="match status" value="1"/>
</dbReference>
<dbReference type="RefSeq" id="WP_256707699.1">
    <property type="nucleotide sequence ID" value="NZ_CP101914.1"/>
</dbReference>
<gene>
    <name evidence="6" type="ORF">NP439_20875</name>
</gene>
<dbReference type="InterPro" id="IPR029016">
    <property type="entry name" value="GAF-like_dom_sf"/>
</dbReference>
<sequence length="250" mass="28728">MDNKNNVQSVERAVDLLFCFSMDEYELSISDFVDKTKLNRTTVFRILQTLKVKGIIIQNEQTGLYRLGYEFIRMAQIVNENLDIRQDALPYLKKLSKETKETVSLNIIRAKRRICIEKVDGTEDIRQFVELGYPYYLVKGASGKVLLAFNSKEYAEEALKEWESVHGTIINREEFYQELESIRENKVAISDSDRVFGAYSVSAPIIGPDEKPIAGISISGLSIRLTEEKKAVYKKLIRDTAIEISNYFNK</sequence>
<evidence type="ECO:0000256" key="2">
    <source>
        <dbReference type="ARBA" id="ARBA00023125"/>
    </source>
</evidence>
<evidence type="ECO:0000313" key="7">
    <source>
        <dbReference type="Proteomes" id="UP001059773"/>
    </source>
</evidence>
<dbReference type="InterPro" id="IPR050707">
    <property type="entry name" value="HTH_MetabolicPath_Reg"/>
</dbReference>
<dbReference type="SMART" id="SM00346">
    <property type="entry name" value="HTH_ICLR"/>
    <property type="match status" value="1"/>
</dbReference>
<organism evidence="6 7">
    <name type="scientific">Oceanobacillus jeddahense</name>
    <dbReference type="NCBI Taxonomy" id="1462527"/>
    <lineage>
        <taxon>Bacteria</taxon>
        <taxon>Bacillati</taxon>
        <taxon>Bacillota</taxon>
        <taxon>Bacilli</taxon>
        <taxon>Bacillales</taxon>
        <taxon>Bacillaceae</taxon>
        <taxon>Oceanobacillus</taxon>
    </lineage>
</organism>
<evidence type="ECO:0000259" key="5">
    <source>
        <dbReference type="PROSITE" id="PS51078"/>
    </source>
</evidence>
<reference evidence="6" key="1">
    <citation type="submission" date="2022-07" db="EMBL/GenBank/DDBJ databases">
        <title>FELIX.</title>
        <authorList>
            <person name="Wan K.H."/>
            <person name="Park S."/>
            <person name="Lawrence Q."/>
            <person name="Eichenberger J.P."/>
            <person name="Booth B.W."/>
            <person name="Piaggio A.J."/>
            <person name="Chandler J.C."/>
            <person name="Franklin A.B."/>
            <person name="Celniker S.E."/>
        </authorList>
    </citation>
    <scope>NUCLEOTIDE SEQUENCE</scope>
    <source>
        <strain evidence="6">QA-1986 374</strain>
    </source>
</reference>
<keyword evidence="7" id="KW-1185">Reference proteome</keyword>
<dbReference type="InterPro" id="IPR014757">
    <property type="entry name" value="Tscrpt_reg_IclR_C"/>
</dbReference>
<dbReference type="PANTHER" id="PTHR30136">
    <property type="entry name" value="HELIX-TURN-HELIX TRANSCRIPTIONAL REGULATOR, ICLR FAMILY"/>
    <property type="match status" value="1"/>
</dbReference>
<dbReference type="SUPFAM" id="SSF55781">
    <property type="entry name" value="GAF domain-like"/>
    <property type="match status" value="1"/>
</dbReference>
<dbReference type="Proteomes" id="UP001059773">
    <property type="component" value="Chromosome"/>
</dbReference>
<dbReference type="SUPFAM" id="SSF46785">
    <property type="entry name" value="Winged helix' DNA-binding domain"/>
    <property type="match status" value="1"/>
</dbReference>
<evidence type="ECO:0000256" key="3">
    <source>
        <dbReference type="ARBA" id="ARBA00023163"/>
    </source>
</evidence>
<dbReference type="InterPro" id="IPR036388">
    <property type="entry name" value="WH-like_DNA-bd_sf"/>
</dbReference>